<evidence type="ECO:0000256" key="10">
    <source>
        <dbReference type="SAM" id="Phobius"/>
    </source>
</evidence>
<dbReference type="Xenbase" id="XB-GENE-29095199">
    <property type="gene designation" value="or13aq3"/>
</dbReference>
<reference evidence="13" key="1">
    <citation type="submission" date="2025-08" db="UniProtKB">
        <authorList>
            <consortium name="RefSeq"/>
        </authorList>
    </citation>
    <scope>IDENTIFICATION</scope>
    <source>
        <strain evidence="13">Nigerian</strain>
        <tissue evidence="13">Liver and blood</tissue>
    </source>
</reference>
<name>A0A8J1J895_XENTR</name>
<evidence type="ECO:0000256" key="3">
    <source>
        <dbReference type="ARBA" id="ARBA00022606"/>
    </source>
</evidence>
<evidence type="ECO:0000256" key="8">
    <source>
        <dbReference type="ARBA" id="ARBA00023170"/>
    </source>
</evidence>
<keyword evidence="8" id="KW-0675">Receptor</keyword>
<dbReference type="InterPro" id="IPR017452">
    <property type="entry name" value="GPCR_Rhodpsn_7TM"/>
</dbReference>
<keyword evidence="12" id="KW-1185">Reference proteome</keyword>
<proteinExistence type="predicted"/>
<feature type="transmembrane region" description="Helical" evidence="10">
    <location>
        <begin position="156"/>
        <end position="175"/>
    </location>
</feature>
<comment type="subcellular location">
    <subcellularLocation>
        <location evidence="1">Cell membrane</location>
        <topology evidence="1">Multi-pass membrane protein</topology>
    </subcellularLocation>
</comment>
<evidence type="ECO:0000256" key="5">
    <source>
        <dbReference type="ARBA" id="ARBA00022989"/>
    </source>
</evidence>
<sequence length="195" mass="21974">MAYDRYVAICIPMRYSIIMKRSVCVLLASVSWFVSAINGFLFSWLISNLLFWDHQKINHFFCELKTVVGLSCSDTDTINIVLIVICIFFGFLPFGLILISYVNIMSVVSKIQTSAGKLKTFSSCCSHLTVVLLFCGTSLSLYMKPDSGNSQEMDKLLSLLYVAVTPLLNPLVYSLRNKDIINAIKHKIVSMSLFR</sequence>
<keyword evidence="2" id="KW-1003">Cell membrane</keyword>
<dbReference type="PRINTS" id="PR00245">
    <property type="entry name" value="OLFACTORYR"/>
</dbReference>
<dbReference type="OrthoDB" id="9975554at2759"/>
<dbReference type="Proteomes" id="UP000008143">
    <property type="component" value="Chromosome 3"/>
</dbReference>
<evidence type="ECO:0000256" key="7">
    <source>
        <dbReference type="ARBA" id="ARBA00023136"/>
    </source>
</evidence>
<dbReference type="Pfam" id="PF13853">
    <property type="entry name" value="7tm_4"/>
    <property type="match status" value="1"/>
</dbReference>
<dbReference type="InterPro" id="IPR000725">
    <property type="entry name" value="Olfact_rcpt"/>
</dbReference>
<organism evidence="12 13">
    <name type="scientific">Xenopus tropicalis</name>
    <name type="common">Western clawed frog</name>
    <name type="synonym">Silurana tropicalis</name>
    <dbReference type="NCBI Taxonomy" id="8364"/>
    <lineage>
        <taxon>Eukaryota</taxon>
        <taxon>Metazoa</taxon>
        <taxon>Chordata</taxon>
        <taxon>Craniata</taxon>
        <taxon>Vertebrata</taxon>
        <taxon>Euteleostomi</taxon>
        <taxon>Amphibia</taxon>
        <taxon>Batrachia</taxon>
        <taxon>Anura</taxon>
        <taxon>Pipoidea</taxon>
        <taxon>Pipidae</taxon>
        <taxon>Xenopodinae</taxon>
        <taxon>Xenopus</taxon>
        <taxon>Silurana</taxon>
    </lineage>
</organism>
<keyword evidence="9" id="KW-0807">Transducer</keyword>
<evidence type="ECO:0000259" key="11">
    <source>
        <dbReference type="PROSITE" id="PS50262"/>
    </source>
</evidence>
<evidence type="ECO:0000256" key="4">
    <source>
        <dbReference type="ARBA" id="ARBA00022692"/>
    </source>
</evidence>
<keyword evidence="7 10" id="KW-0472">Membrane</keyword>
<feature type="transmembrane region" description="Helical" evidence="10">
    <location>
        <begin position="23"/>
        <end position="46"/>
    </location>
</feature>
<feature type="transmembrane region" description="Helical" evidence="10">
    <location>
        <begin position="125"/>
        <end position="144"/>
    </location>
</feature>
<keyword evidence="4 10" id="KW-0812">Transmembrane</keyword>
<evidence type="ECO:0000256" key="6">
    <source>
        <dbReference type="ARBA" id="ARBA00023040"/>
    </source>
</evidence>
<evidence type="ECO:0000256" key="9">
    <source>
        <dbReference type="ARBA" id="ARBA00023224"/>
    </source>
</evidence>
<evidence type="ECO:0000313" key="12">
    <source>
        <dbReference type="Proteomes" id="UP000008143"/>
    </source>
</evidence>
<dbReference type="PANTHER" id="PTHR26453">
    <property type="entry name" value="OLFACTORY RECEPTOR"/>
    <property type="match status" value="1"/>
</dbReference>
<accession>A0A8J1J895</accession>
<dbReference type="Gene3D" id="1.20.1070.10">
    <property type="entry name" value="Rhodopsin 7-helix transmembrane proteins"/>
    <property type="match status" value="1"/>
</dbReference>
<dbReference type="PROSITE" id="PS50262">
    <property type="entry name" value="G_PROTEIN_RECEP_F1_2"/>
    <property type="match status" value="1"/>
</dbReference>
<dbReference type="RefSeq" id="XP_031754087.1">
    <property type="nucleotide sequence ID" value="XM_031898227.1"/>
</dbReference>
<feature type="transmembrane region" description="Helical" evidence="10">
    <location>
        <begin position="80"/>
        <end position="104"/>
    </location>
</feature>
<keyword evidence="5 10" id="KW-1133">Transmembrane helix</keyword>
<gene>
    <name evidence="14" type="primary">or13aq3</name>
    <name evidence="13" type="synonym">LOC116409550</name>
</gene>
<evidence type="ECO:0000313" key="14">
    <source>
        <dbReference type="Xenbase" id="XB-GENE-29095199"/>
    </source>
</evidence>
<dbReference type="FunFam" id="1.20.1070.10:FF:000015">
    <property type="entry name" value="Olfactory receptor"/>
    <property type="match status" value="1"/>
</dbReference>
<evidence type="ECO:0000256" key="1">
    <source>
        <dbReference type="ARBA" id="ARBA00004651"/>
    </source>
</evidence>
<protein>
    <submittedName>
        <fullName evidence="13">Olfactory receptor 1-like</fullName>
    </submittedName>
</protein>
<dbReference type="SUPFAM" id="SSF81321">
    <property type="entry name" value="Family A G protein-coupled receptor-like"/>
    <property type="match status" value="1"/>
</dbReference>
<dbReference type="AlphaFoldDB" id="A0A8J1J895"/>
<dbReference type="GO" id="GO:0050911">
    <property type="term" value="P:detection of chemical stimulus involved in sensory perception of smell"/>
    <property type="evidence" value="ECO:0000318"/>
    <property type="project" value="GO_Central"/>
</dbReference>
<evidence type="ECO:0000256" key="2">
    <source>
        <dbReference type="ARBA" id="ARBA00022475"/>
    </source>
</evidence>
<keyword evidence="6" id="KW-0297">G-protein coupled receptor</keyword>
<feature type="domain" description="G-protein coupled receptors family 1 profile" evidence="11">
    <location>
        <begin position="1"/>
        <end position="173"/>
    </location>
</feature>
<dbReference type="KEGG" id="xtr:116409550"/>
<dbReference type="AGR" id="Xenbase:XB-GENE-29095199"/>
<dbReference type="GO" id="GO:0004930">
    <property type="term" value="F:G protein-coupled receptor activity"/>
    <property type="evidence" value="ECO:0007669"/>
    <property type="project" value="UniProtKB-KW"/>
</dbReference>
<evidence type="ECO:0000313" key="13">
    <source>
        <dbReference type="RefSeq" id="XP_031754087.1"/>
    </source>
</evidence>
<dbReference type="GO" id="GO:0005886">
    <property type="term" value="C:plasma membrane"/>
    <property type="evidence" value="ECO:0000318"/>
    <property type="project" value="GO_Central"/>
</dbReference>
<keyword evidence="3" id="KW-0716">Sensory transduction</keyword>
<dbReference type="GO" id="GO:0004984">
    <property type="term" value="F:olfactory receptor activity"/>
    <property type="evidence" value="ECO:0000318"/>
    <property type="project" value="GO_Central"/>
</dbReference>